<feature type="region of interest" description="Disordered" evidence="1">
    <location>
        <begin position="80"/>
        <end position="144"/>
    </location>
</feature>
<evidence type="ECO:0000313" key="5">
    <source>
        <dbReference type="Proteomes" id="UP000486351"/>
    </source>
</evidence>
<reference evidence="2 4" key="1">
    <citation type="submission" date="2018-08" db="EMBL/GenBank/DDBJ databases">
        <title>Genomic investigation of the strawberry pathogen Phytophthora fragariae indicates pathogenicity is determined by transcriptional variation in three key races.</title>
        <authorList>
            <person name="Adams T.M."/>
            <person name="Armitage A.D."/>
            <person name="Sobczyk M.K."/>
            <person name="Bates H.J."/>
            <person name="Dunwell J.M."/>
            <person name="Nellist C.F."/>
            <person name="Harrison R.J."/>
        </authorList>
    </citation>
    <scope>NUCLEOTIDE SEQUENCE [LARGE SCALE GENOMIC DNA]</scope>
    <source>
        <strain evidence="3 5">NOV-77</strain>
        <strain evidence="2 4">NOV-9</strain>
    </source>
</reference>
<dbReference type="EMBL" id="QXFY01011109">
    <property type="protein sequence ID" value="KAE9260470.1"/>
    <property type="molecule type" value="Genomic_DNA"/>
</dbReference>
<proteinExistence type="predicted"/>
<feature type="compositionally biased region" description="Polar residues" evidence="1">
    <location>
        <begin position="134"/>
        <end position="144"/>
    </location>
</feature>
<organism evidence="2 4">
    <name type="scientific">Phytophthora fragariae</name>
    <dbReference type="NCBI Taxonomy" id="53985"/>
    <lineage>
        <taxon>Eukaryota</taxon>
        <taxon>Sar</taxon>
        <taxon>Stramenopiles</taxon>
        <taxon>Oomycota</taxon>
        <taxon>Peronosporomycetes</taxon>
        <taxon>Peronosporales</taxon>
        <taxon>Peronosporaceae</taxon>
        <taxon>Phytophthora</taxon>
    </lineage>
</organism>
<evidence type="ECO:0000256" key="1">
    <source>
        <dbReference type="SAM" id="MobiDB-lite"/>
    </source>
</evidence>
<dbReference type="AlphaFoldDB" id="A0A6A3DCA1"/>
<sequence>MARILLASAVSFSSSLVRLAPTVSRKLGRSVPPRRFDDVWSLGYLAASRSSRLTVAAASVAGCCVGSEAPPLVALTAALRDGGGPPEPERGALGPARPGAGCGVWARSSRPSMPSGDVSKSRNSPRLIERLDTVDSSSSDSPEP</sequence>
<gene>
    <name evidence="3" type="ORF">PF008_g33096</name>
    <name evidence="2" type="ORF">PF009_g33126</name>
</gene>
<accession>A0A6A3DCA1</accession>
<dbReference type="EMBL" id="QXGF01009874">
    <property type="protein sequence ID" value="KAE8916551.1"/>
    <property type="molecule type" value="Genomic_DNA"/>
</dbReference>
<protein>
    <submittedName>
        <fullName evidence="2">Uncharacterized protein</fullName>
    </submittedName>
</protein>
<evidence type="ECO:0000313" key="4">
    <source>
        <dbReference type="Proteomes" id="UP000429523"/>
    </source>
</evidence>
<dbReference type="Proteomes" id="UP000486351">
    <property type="component" value="Unassembled WGS sequence"/>
</dbReference>
<name>A0A6A3DCA1_9STRA</name>
<evidence type="ECO:0000313" key="2">
    <source>
        <dbReference type="EMBL" id="KAE8916551.1"/>
    </source>
</evidence>
<evidence type="ECO:0000313" key="3">
    <source>
        <dbReference type="EMBL" id="KAE9260470.1"/>
    </source>
</evidence>
<dbReference type="Proteomes" id="UP000429523">
    <property type="component" value="Unassembled WGS sequence"/>
</dbReference>
<comment type="caution">
    <text evidence="2">The sequence shown here is derived from an EMBL/GenBank/DDBJ whole genome shotgun (WGS) entry which is preliminary data.</text>
</comment>
<feature type="non-terminal residue" evidence="2">
    <location>
        <position position="144"/>
    </location>
</feature>